<protein>
    <recommendedName>
        <fullName evidence="8">Large ribosomal subunit protein mL38</fullName>
    </recommendedName>
    <alternativeName>
        <fullName evidence="9">39S ribosomal protein L38, mitochondrial</fullName>
    </alternativeName>
</protein>
<evidence type="ECO:0000256" key="2">
    <source>
        <dbReference type="ARBA" id="ARBA00022946"/>
    </source>
</evidence>
<evidence type="ECO:0000313" key="10">
    <source>
        <dbReference type="EMBL" id="BES88987.1"/>
    </source>
</evidence>
<dbReference type="Pfam" id="PF01161">
    <property type="entry name" value="PBP"/>
    <property type="match status" value="1"/>
</dbReference>
<evidence type="ECO:0000313" key="11">
    <source>
        <dbReference type="Proteomes" id="UP001307889"/>
    </source>
</evidence>
<accession>A0ABN7AFC2</accession>
<gene>
    <name evidence="10" type="ORF">NTJ_01794</name>
</gene>
<dbReference type="EMBL" id="AP028909">
    <property type="protein sequence ID" value="BES88987.1"/>
    <property type="molecule type" value="Genomic_DNA"/>
</dbReference>
<comment type="similarity">
    <text evidence="7">Belongs to the phosphatidylethanolamine-binding protein family. Mitochondrion-specific ribosomal protein mL38 subfamily.</text>
</comment>
<evidence type="ECO:0000256" key="1">
    <source>
        <dbReference type="ARBA" id="ARBA00004173"/>
    </source>
</evidence>
<dbReference type="Proteomes" id="UP001307889">
    <property type="component" value="Chromosome 1"/>
</dbReference>
<evidence type="ECO:0000256" key="7">
    <source>
        <dbReference type="ARBA" id="ARBA00038016"/>
    </source>
</evidence>
<dbReference type="InterPro" id="IPR036610">
    <property type="entry name" value="PEBP-like_sf"/>
</dbReference>
<evidence type="ECO:0000256" key="9">
    <source>
        <dbReference type="ARBA" id="ARBA00041206"/>
    </source>
</evidence>
<keyword evidence="2" id="KW-0809">Transit peptide</keyword>
<name>A0ABN7AFC2_9HEMI</name>
<comment type="subcellular location">
    <subcellularLocation>
        <location evidence="1">Mitochondrion</location>
    </subcellularLocation>
</comment>
<dbReference type="GO" id="GO:0005840">
    <property type="term" value="C:ribosome"/>
    <property type="evidence" value="ECO:0007669"/>
    <property type="project" value="UniProtKB-KW"/>
</dbReference>
<dbReference type="InterPro" id="IPR035810">
    <property type="entry name" value="PEBP_euk"/>
</dbReference>
<dbReference type="InterPro" id="IPR008914">
    <property type="entry name" value="PEBP"/>
</dbReference>
<dbReference type="CDD" id="cd00866">
    <property type="entry name" value="PEBP_euk"/>
    <property type="match status" value="1"/>
</dbReference>
<keyword evidence="5" id="KW-0496">Mitochondrion</keyword>
<evidence type="ECO:0000256" key="4">
    <source>
        <dbReference type="ARBA" id="ARBA00023054"/>
    </source>
</evidence>
<dbReference type="PANTHER" id="PTHR11362">
    <property type="entry name" value="PHOSPHATIDYLETHANOLAMINE-BINDING PROTEIN"/>
    <property type="match status" value="1"/>
</dbReference>
<keyword evidence="3 10" id="KW-0689">Ribosomal protein</keyword>
<evidence type="ECO:0000256" key="3">
    <source>
        <dbReference type="ARBA" id="ARBA00022980"/>
    </source>
</evidence>
<dbReference type="SUPFAM" id="SSF49777">
    <property type="entry name" value="PEBP-like"/>
    <property type="match status" value="1"/>
</dbReference>
<keyword evidence="6" id="KW-0687">Ribonucleoprotein</keyword>
<dbReference type="Gene3D" id="3.90.280.10">
    <property type="entry name" value="PEBP-like"/>
    <property type="match status" value="1"/>
</dbReference>
<dbReference type="PANTHER" id="PTHR11362:SF133">
    <property type="entry name" value="LARGE RIBOSOMAL SUBUNIT PROTEIN ML38"/>
    <property type="match status" value="1"/>
</dbReference>
<keyword evidence="4" id="KW-0175">Coiled coil</keyword>
<reference evidence="10 11" key="1">
    <citation type="submission" date="2023-09" db="EMBL/GenBank/DDBJ databases">
        <title>Nesidiocoris tenuis whole genome shotgun sequence.</title>
        <authorList>
            <person name="Shibata T."/>
            <person name="Shimoda M."/>
            <person name="Kobayashi T."/>
            <person name="Uehara T."/>
        </authorList>
    </citation>
    <scope>NUCLEOTIDE SEQUENCE [LARGE SCALE GENOMIC DNA]</scope>
    <source>
        <strain evidence="10 11">Japan</strain>
    </source>
</reference>
<sequence>MAVNALNVAKLRFRPKLVFQQLRETSRWSLGCRPEKGRKLSERLQELVTEDPQVHYKVDIGFALKKVSRKETVSSHVKLLKENHCNKELELLSREQKLLIPLDKLEEDAGPLPAIQAKAVAEHYAIYQHLFVDAFFHPVVDVQIRYSNETVPVYRGNVVKPSEAIKAPEVSFKSRPDDLWTLVMTTPDGTANQVERIHWIVGNIEGGDVAKGEELCHYIQPLPFQGLGYLRYIFVLYKQESRVDYSELAKKLESTRFFSTRDFYAKRQDVLTPAGLAFFTSDWDETVRDYYHNVLKEEPPIFEYDFPEHYYKPQTWFPLREAFNLYLDRYRDQKEIAKEMLVKKLKMTDPFKGDLRPKYPFPNAVPFDKDSPSWLNTEIKKERLKLARHADDN</sequence>
<proteinExistence type="inferred from homology"/>
<keyword evidence="11" id="KW-1185">Reference proteome</keyword>
<evidence type="ECO:0000256" key="8">
    <source>
        <dbReference type="ARBA" id="ARBA00039444"/>
    </source>
</evidence>
<organism evidence="10 11">
    <name type="scientific">Nesidiocoris tenuis</name>
    <dbReference type="NCBI Taxonomy" id="355587"/>
    <lineage>
        <taxon>Eukaryota</taxon>
        <taxon>Metazoa</taxon>
        <taxon>Ecdysozoa</taxon>
        <taxon>Arthropoda</taxon>
        <taxon>Hexapoda</taxon>
        <taxon>Insecta</taxon>
        <taxon>Pterygota</taxon>
        <taxon>Neoptera</taxon>
        <taxon>Paraneoptera</taxon>
        <taxon>Hemiptera</taxon>
        <taxon>Heteroptera</taxon>
        <taxon>Panheteroptera</taxon>
        <taxon>Cimicomorpha</taxon>
        <taxon>Miridae</taxon>
        <taxon>Dicyphina</taxon>
        <taxon>Nesidiocoris</taxon>
    </lineage>
</organism>
<evidence type="ECO:0000256" key="5">
    <source>
        <dbReference type="ARBA" id="ARBA00023128"/>
    </source>
</evidence>
<evidence type="ECO:0000256" key="6">
    <source>
        <dbReference type="ARBA" id="ARBA00023274"/>
    </source>
</evidence>